<dbReference type="Proteomes" id="UP000482960">
    <property type="component" value="Unassembled WGS sequence"/>
</dbReference>
<sequence>MDMSRRRLISRIGGGLAVLVVAAGLSAAGATASSAQQSKVLAAETLTCGASRSATVDGATFQLEPCVRRGDDMYGGGEALSGIANVTITADPAQPVNVCRLTASFREAGATIWRQVVVDCLSYVDAGPTRVESTQFLNPIGITSGTTLVTVEFAAVDGPLKVVSTRATLTGF</sequence>
<protein>
    <recommendedName>
        <fullName evidence="4">Lipoprotein</fullName>
    </recommendedName>
</protein>
<accession>A0A6V8KZX9</accession>
<dbReference type="InterPro" id="IPR006311">
    <property type="entry name" value="TAT_signal"/>
</dbReference>
<organism evidence="2 3">
    <name type="scientific">Phytohabitans rumicis</name>
    <dbReference type="NCBI Taxonomy" id="1076125"/>
    <lineage>
        <taxon>Bacteria</taxon>
        <taxon>Bacillati</taxon>
        <taxon>Actinomycetota</taxon>
        <taxon>Actinomycetes</taxon>
        <taxon>Micromonosporales</taxon>
        <taxon>Micromonosporaceae</taxon>
    </lineage>
</organism>
<comment type="caution">
    <text evidence="2">The sequence shown here is derived from an EMBL/GenBank/DDBJ whole genome shotgun (WGS) entry which is preliminary data.</text>
</comment>
<name>A0A6V8KZX9_9ACTN</name>
<reference evidence="2 3" key="2">
    <citation type="submission" date="2020-03" db="EMBL/GenBank/DDBJ databases">
        <authorList>
            <person name="Ichikawa N."/>
            <person name="Kimura A."/>
            <person name="Kitahashi Y."/>
            <person name="Uohara A."/>
        </authorList>
    </citation>
    <scope>NUCLEOTIDE SEQUENCE [LARGE SCALE GENOMIC DNA]</scope>
    <source>
        <strain evidence="2 3">NBRC 108638</strain>
    </source>
</reference>
<evidence type="ECO:0000313" key="3">
    <source>
        <dbReference type="Proteomes" id="UP000482960"/>
    </source>
</evidence>
<evidence type="ECO:0000256" key="1">
    <source>
        <dbReference type="SAM" id="SignalP"/>
    </source>
</evidence>
<reference evidence="2 3" key="1">
    <citation type="submission" date="2020-03" db="EMBL/GenBank/DDBJ databases">
        <title>Whole genome shotgun sequence of Phytohabitans rumicis NBRC 108638.</title>
        <authorList>
            <person name="Komaki H."/>
            <person name="Tamura T."/>
        </authorList>
    </citation>
    <scope>NUCLEOTIDE SEQUENCE [LARGE SCALE GENOMIC DNA]</scope>
    <source>
        <strain evidence="2 3">NBRC 108638</strain>
    </source>
</reference>
<feature type="signal peptide" evidence="1">
    <location>
        <begin position="1"/>
        <end position="32"/>
    </location>
</feature>
<evidence type="ECO:0000313" key="2">
    <source>
        <dbReference type="EMBL" id="GFJ87366.1"/>
    </source>
</evidence>
<gene>
    <name evidence="2" type="ORF">Prum_010080</name>
</gene>
<dbReference type="EMBL" id="BLPG01000001">
    <property type="protein sequence ID" value="GFJ87366.1"/>
    <property type="molecule type" value="Genomic_DNA"/>
</dbReference>
<evidence type="ECO:0008006" key="4">
    <source>
        <dbReference type="Google" id="ProtNLM"/>
    </source>
</evidence>
<proteinExistence type="predicted"/>
<dbReference type="AlphaFoldDB" id="A0A6V8KZX9"/>
<dbReference type="PROSITE" id="PS51318">
    <property type="entry name" value="TAT"/>
    <property type="match status" value="1"/>
</dbReference>
<dbReference type="RefSeq" id="WP_173074294.1">
    <property type="nucleotide sequence ID" value="NZ_BAABJB010000033.1"/>
</dbReference>
<keyword evidence="1" id="KW-0732">Signal</keyword>
<keyword evidence="3" id="KW-1185">Reference proteome</keyword>
<feature type="chain" id="PRO_5038721799" description="Lipoprotein" evidence="1">
    <location>
        <begin position="33"/>
        <end position="172"/>
    </location>
</feature>